<evidence type="ECO:0000313" key="2">
    <source>
        <dbReference type="EMBL" id="CAD8855476.1"/>
    </source>
</evidence>
<feature type="region of interest" description="Disordered" evidence="1">
    <location>
        <begin position="331"/>
        <end position="365"/>
    </location>
</feature>
<protein>
    <submittedName>
        <fullName evidence="2">Uncharacterized protein</fullName>
    </submittedName>
</protein>
<sequence length="365" mass="39676">MEAIAEDTEPNELVSDATQKFNAFLRWVDTGFPDRHEWQQPDIARRRKLWLSASPPEGARLPVSPTAPSSSSSAAGSARVSSRRSYGEGVARSPPQFSPQAMTEGLVGASSASTLPKTRATAGLRKASSSSTIPSASSPTVRRKPNADRAQAPRSVSSPARTRAKGSGRAFNVDTLGIPRRNLELGRFDDPPEECLEAVITDQVLVRYLHIPPDSQQDFKALARNVTKDVRAEIALENPYVQALRQYRAEIAATTSVPPMSARASLEQQLSTEREALSFLSLADFRDEEAPGPDPFAEAHCNEANGSCSLWRCCLTDERTEPQSTVVKLRPQSAIVDPDDHSEKRAPELAPRGRPLKASSMTHGI</sequence>
<feature type="region of interest" description="Disordered" evidence="1">
    <location>
        <begin position="55"/>
        <end position="167"/>
    </location>
</feature>
<dbReference type="AlphaFoldDB" id="A0A7S1AIN9"/>
<feature type="compositionally biased region" description="Low complexity" evidence="1">
    <location>
        <begin position="127"/>
        <end position="140"/>
    </location>
</feature>
<name>A0A7S1AIN9_NOCSC</name>
<feature type="compositionally biased region" description="Low complexity" evidence="1">
    <location>
        <begin position="62"/>
        <end position="84"/>
    </location>
</feature>
<accession>A0A7S1AIN9</accession>
<reference evidence="2" key="1">
    <citation type="submission" date="2021-01" db="EMBL/GenBank/DDBJ databases">
        <authorList>
            <person name="Corre E."/>
            <person name="Pelletier E."/>
            <person name="Niang G."/>
            <person name="Scheremetjew M."/>
            <person name="Finn R."/>
            <person name="Kale V."/>
            <person name="Holt S."/>
            <person name="Cochrane G."/>
            <person name="Meng A."/>
            <person name="Brown T."/>
            <person name="Cohen L."/>
        </authorList>
    </citation>
    <scope>NUCLEOTIDE SEQUENCE</scope>
</reference>
<dbReference type="EMBL" id="HBFQ01042176">
    <property type="protein sequence ID" value="CAD8855476.1"/>
    <property type="molecule type" value="Transcribed_RNA"/>
</dbReference>
<organism evidence="2">
    <name type="scientific">Noctiluca scintillans</name>
    <name type="common">Sea sparkle</name>
    <name type="synonym">Red tide dinoflagellate</name>
    <dbReference type="NCBI Taxonomy" id="2966"/>
    <lineage>
        <taxon>Eukaryota</taxon>
        <taxon>Sar</taxon>
        <taxon>Alveolata</taxon>
        <taxon>Dinophyceae</taxon>
        <taxon>Noctilucales</taxon>
        <taxon>Noctilucaceae</taxon>
        <taxon>Noctiluca</taxon>
    </lineage>
</organism>
<evidence type="ECO:0000256" key="1">
    <source>
        <dbReference type="SAM" id="MobiDB-lite"/>
    </source>
</evidence>
<gene>
    <name evidence="2" type="ORF">NSCI0253_LOCUS29828</name>
</gene>
<proteinExistence type="predicted"/>
<feature type="compositionally biased region" description="Basic and acidic residues" evidence="1">
    <location>
        <begin position="338"/>
        <end position="347"/>
    </location>
</feature>